<dbReference type="EC" id="3.5.4.2" evidence="7"/>
<feature type="binding site" evidence="7">
    <location>
        <position position="210"/>
    </location>
    <ligand>
        <name>Zn(2+)</name>
        <dbReference type="ChEBI" id="CHEBI:29105"/>
        <note>catalytic</note>
    </ligand>
</feature>
<protein>
    <recommendedName>
        <fullName evidence="7">Adenine deaminase</fullName>
        <shortName evidence="7">ADE</shortName>
        <ecNumber evidence="7">3.5.4.2</ecNumber>
    </recommendedName>
    <alternativeName>
        <fullName evidence="7">Adenine aminohydrolase</fullName>
        <shortName evidence="7">AAH</shortName>
    </alternativeName>
</protein>
<organism evidence="9 10">
    <name type="scientific">Aspergillus sydowii CBS 593.65</name>
    <dbReference type="NCBI Taxonomy" id="1036612"/>
    <lineage>
        <taxon>Eukaryota</taxon>
        <taxon>Fungi</taxon>
        <taxon>Dikarya</taxon>
        <taxon>Ascomycota</taxon>
        <taxon>Pezizomycotina</taxon>
        <taxon>Eurotiomycetes</taxon>
        <taxon>Eurotiomycetidae</taxon>
        <taxon>Eurotiales</taxon>
        <taxon>Aspergillaceae</taxon>
        <taxon>Aspergillus</taxon>
        <taxon>Aspergillus subgen. Nidulantes</taxon>
    </lineage>
</organism>
<comment type="cofactor">
    <cofactor evidence="7">
        <name>Zn(2+)</name>
        <dbReference type="ChEBI" id="CHEBI:29105"/>
    </cofactor>
    <text evidence="7">Binds 1 zinc ion per subunit.</text>
</comment>
<feature type="binding site" evidence="7">
    <location>
        <position position="19"/>
    </location>
    <ligand>
        <name>Zn(2+)</name>
        <dbReference type="ChEBI" id="CHEBI:29105"/>
        <note>catalytic</note>
    </ligand>
</feature>
<dbReference type="InterPro" id="IPR001365">
    <property type="entry name" value="A_deaminase_dom"/>
</dbReference>
<evidence type="ECO:0000256" key="3">
    <source>
        <dbReference type="ARBA" id="ARBA00022801"/>
    </source>
</evidence>
<feature type="binding site" evidence="7">
    <location>
        <position position="21"/>
    </location>
    <ligand>
        <name>Zn(2+)</name>
        <dbReference type="ChEBI" id="CHEBI:29105"/>
        <note>catalytic</note>
    </ligand>
</feature>
<evidence type="ECO:0000259" key="8">
    <source>
        <dbReference type="Pfam" id="PF00962"/>
    </source>
</evidence>
<evidence type="ECO:0000256" key="2">
    <source>
        <dbReference type="ARBA" id="ARBA00022723"/>
    </source>
</evidence>
<dbReference type="GO" id="GO:0006146">
    <property type="term" value="P:adenine catabolic process"/>
    <property type="evidence" value="ECO:0007669"/>
    <property type="project" value="UniProtKB-UniRule"/>
</dbReference>
<dbReference type="InterPro" id="IPR032466">
    <property type="entry name" value="Metal_Hydrolase"/>
</dbReference>
<feature type="binding site" evidence="7">
    <location>
        <position position="291"/>
    </location>
    <ligand>
        <name>Zn(2+)</name>
        <dbReference type="ChEBI" id="CHEBI:29105"/>
        <note>catalytic</note>
    </ligand>
</feature>
<dbReference type="EMBL" id="KV878587">
    <property type="protein sequence ID" value="OJJ57907.1"/>
    <property type="molecule type" value="Genomic_DNA"/>
</dbReference>
<evidence type="ECO:0000256" key="5">
    <source>
        <dbReference type="ARBA" id="ARBA00023080"/>
    </source>
</evidence>
<gene>
    <name evidence="7" type="primary">AAH1</name>
    <name evidence="9" type="ORF">ASPSYDRAFT_31998</name>
</gene>
<dbReference type="AlphaFoldDB" id="A0A1L9TEP4"/>
<dbReference type="GO" id="GO:0000034">
    <property type="term" value="F:adenine deaminase activity"/>
    <property type="evidence" value="ECO:0007669"/>
    <property type="project" value="UniProtKB-UniRule"/>
</dbReference>
<dbReference type="GO" id="GO:0005634">
    <property type="term" value="C:nucleus"/>
    <property type="evidence" value="ECO:0007669"/>
    <property type="project" value="UniProtKB-SubCell"/>
</dbReference>
<evidence type="ECO:0000256" key="1">
    <source>
        <dbReference type="ARBA" id="ARBA00022490"/>
    </source>
</evidence>
<dbReference type="PANTHER" id="PTHR43114:SF6">
    <property type="entry name" value="ADENINE DEAMINASE"/>
    <property type="match status" value="1"/>
</dbReference>
<keyword evidence="10" id="KW-1185">Reference proteome</keyword>
<dbReference type="GO" id="GO:0043103">
    <property type="term" value="P:hypoxanthine salvage"/>
    <property type="evidence" value="ECO:0007669"/>
    <property type="project" value="UniProtKB-UniRule"/>
</dbReference>
<dbReference type="GO" id="GO:0005829">
    <property type="term" value="C:cytosol"/>
    <property type="evidence" value="ECO:0007669"/>
    <property type="project" value="TreeGrafter"/>
</dbReference>
<feature type="active site" description="Proton donor" evidence="7">
    <location>
        <position position="213"/>
    </location>
</feature>
<keyword evidence="4 7" id="KW-0862">Zinc</keyword>
<feature type="site" description="Important for catalytic activity" evidence="7">
    <location>
        <position position="234"/>
    </location>
</feature>
<dbReference type="HAMAP" id="MF_01962">
    <property type="entry name" value="Adenine_deaminase"/>
    <property type="match status" value="1"/>
</dbReference>
<sequence length="354" mass="38881">MCKSPLHGFLTATPKVENHLHIEGTLEPSLLFTLAAKNHISLPQDPSWASPTALKARYEQFTCLDDFLHYLYTGATVLVTASDFEDLAWAYFLKAASMNIRHVEVSFDPQMHTVRGVSYDDIISGLAAAKQRAMTELSPALSVEYIARIQRHLPLGDSHALIDTILDRGHLVNGTLCGVGLVSSEKSFPPEQFTGLFDRVAPSGTNLTAHVGEEGGPEAVRAALQYLNVHRIDHGVAAALDAELLADLARRRVLLTLCPWSNVALKVVPSLAEAPVRAFLGAGVRFSLNSDDPAFNGAYLQDVYCRVQETFGLTLSEWEWIIRGGIEGSWLPAARKDELLREFQQTVDLYKDGS</sequence>
<name>A0A1L9TEP4_9EURO</name>
<dbReference type="SUPFAM" id="SSF51556">
    <property type="entry name" value="Metallo-dependent hydrolases"/>
    <property type="match status" value="1"/>
</dbReference>
<dbReference type="InterPro" id="IPR006330">
    <property type="entry name" value="Ado/ade_deaminase"/>
</dbReference>
<dbReference type="Proteomes" id="UP000184356">
    <property type="component" value="Unassembled WGS sequence"/>
</dbReference>
<evidence type="ECO:0000256" key="6">
    <source>
        <dbReference type="ARBA" id="ARBA00023242"/>
    </source>
</evidence>
<dbReference type="PROSITE" id="PS00485">
    <property type="entry name" value="A_DEAMINASE"/>
    <property type="match status" value="1"/>
</dbReference>
<dbReference type="GO" id="GO:0009117">
    <property type="term" value="P:nucleotide metabolic process"/>
    <property type="evidence" value="ECO:0007669"/>
    <property type="project" value="UniProtKB-KW"/>
</dbReference>
<accession>A0A1L9TEP4</accession>
<dbReference type="Pfam" id="PF00962">
    <property type="entry name" value="A_deaminase"/>
    <property type="match status" value="1"/>
</dbReference>
<dbReference type="InterPro" id="IPR028892">
    <property type="entry name" value="ADE"/>
</dbReference>
<dbReference type="NCBIfam" id="TIGR01430">
    <property type="entry name" value="aden_deam"/>
    <property type="match status" value="1"/>
</dbReference>
<dbReference type="PANTHER" id="PTHR43114">
    <property type="entry name" value="ADENINE DEAMINASE"/>
    <property type="match status" value="1"/>
</dbReference>
<dbReference type="OrthoDB" id="272271at2759"/>
<evidence type="ECO:0000313" key="10">
    <source>
        <dbReference type="Proteomes" id="UP000184356"/>
    </source>
</evidence>
<keyword evidence="1 7" id="KW-0963">Cytoplasm</keyword>
<keyword evidence="5 7" id="KW-0546">Nucleotide metabolism</keyword>
<dbReference type="STRING" id="1036612.A0A1L9TEP4"/>
<dbReference type="Gene3D" id="3.20.20.140">
    <property type="entry name" value="Metal-dependent hydrolases"/>
    <property type="match status" value="1"/>
</dbReference>
<proteinExistence type="inferred from homology"/>
<comment type="function">
    <text evidence="7">Catalyzes the hydrolytic deamination of adenine to hypoxanthine. Plays an important role in the purine salvage pathway and in nitrogen catabolism.</text>
</comment>
<dbReference type="InterPro" id="IPR006650">
    <property type="entry name" value="A/AMP_deam_AS"/>
</dbReference>
<keyword evidence="2 7" id="KW-0479">Metal-binding</keyword>
<comment type="subcellular location">
    <subcellularLocation>
        <location evidence="7">Cytoplasm</location>
    </subcellularLocation>
    <subcellularLocation>
        <location evidence="7">Nucleus</location>
    </subcellularLocation>
</comment>
<keyword evidence="3 7" id="KW-0378">Hydrolase</keyword>
<evidence type="ECO:0000313" key="9">
    <source>
        <dbReference type="EMBL" id="OJJ57907.1"/>
    </source>
</evidence>
<keyword evidence="6 7" id="KW-0539">Nucleus</keyword>
<comment type="similarity">
    <text evidence="7">Belongs to the metallo-dependent hydrolases superfamily. Adenosine and AMP deaminases family. Adenine deaminase type 2 subfamily.</text>
</comment>
<evidence type="ECO:0000256" key="4">
    <source>
        <dbReference type="ARBA" id="ARBA00022833"/>
    </source>
</evidence>
<dbReference type="GO" id="GO:0008270">
    <property type="term" value="F:zinc ion binding"/>
    <property type="evidence" value="ECO:0007669"/>
    <property type="project" value="UniProtKB-UniRule"/>
</dbReference>
<comment type="catalytic activity">
    <reaction evidence="7">
        <text>adenine + H2O + H(+) = hypoxanthine + NH4(+)</text>
        <dbReference type="Rhea" id="RHEA:23688"/>
        <dbReference type="ChEBI" id="CHEBI:15377"/>
        <dbReference type="ChEBI" id="CHEBI:15378"/>
        <dbReference type="ChEBI" id="CHEBI:16708"/>
        <dbReference type="ChEBI" id="CHEBI:17368"/>
        <dbReference type="ChEBI" id="CHEBI:28938"/>
        <dbReference type="EC" id="3.5.4.2"/>
    </reaction>
</comment>
<dbReference type="GO" id="GO:0009168">
    <property type="term" value="P:purine ribonucleoside monophosphate biosynthetic process"/>
    <property type="evidence" value="ECO:0007669"/>
    <property type="project" value="InterPro"/>
</dbReference>
<feature type="domain" description="Adenosine deaminase" evidence="8">
    <location>
        <begin position="14"/>
        <end position="343"/>
    </location>
</feature>
<dbReference type="VEuPathDB" id="FungiDB:ASPSYDRAFT_31998"/>
<evidence type="ECO:0000256" key="7">
    <source>
        <dbReference type="HAMAP-Rule" id="MF_03145"/>
    </source>
</evidence>
<feature type="binding site" evidence="7">
    <location>
        <position position="292"/>
    </location>
    <ligand>
        <name>substrate</name>
    </ligand>
</feature>
<reference evidence="10" key="1">
    <citation type="journal article" date="2017" name="Genome Biol.">
        <title>Comparative genomics reveals high biological diversity and specific adaptations in the industrially and medically important fungal genus Aspergillus.</title>
        <authorList>
            <person name="de Vries R.P."/>
            <person name="Riley R."/>
            <person name="Wiebenga A."/>
            <person name="Aguilar-Osorio G."/>
            <person name="Amillis S."/>
            <person name="Uchima C.A."/>
            <person name="Anderluh G."/>
            <person name="Asadollahi M."/>
            <person name="Askin M."/>
            <person name="Barry K."/>
            <person name="Battaglia E."/>
            <person name="Bayram O."/>
            <person name="Benocci T."/>
            <person name="Braus-Stromeyer S.A."/>
            <person name="Caldana C."/>
            <person name="Canovas D."/>
            <person name="Cerqueira G.C."/>
            <person name="Chen F."/>
            <person name="Chen W."/>
            <person name="Choi C."/>
            <person name="Clum A."/>
            <person name="Dos Santos R.A."/>
            <person name="Damasio A.R."/>
            <person name="Diallinas G."/>
            <person name="Emri T."/>
            <person name="Fekete E."/>
            <person name="Flipphi M."/>
            <person name="Freyberg S."/>
            <person name="Gallo A."/>
            <person name="Gournas C."/>
            <person name="Habgood R."/>
            <person name="Hainaut M."/>
            <person name="Harispe M.L."/>
            <person name="Henrissat B."/>
            <person name="Hilden K.S."/>
            <person name="Hope R."/>
            <person name="Hossain A."/>
            <person name="Karabika E."/>
            <person name="Karaffa L."/>
            <person name="Karanyi Z."/>
            <person name="Krasevec N."/>
            <person name="Kuo A."/>
            <person name="Kusch H."/>
            <person name="LaButti K."/>
            <person name="Lagendijk E.L."/>
            <person name="Lapidus A."/>
            <person name="Levasseur A."/>
            <person name="Lindquist E."/>
            <person name="Lipzen A."/>
            <person name="Logrieco A.F."/>
            <person name="MacCabe A."/>
            <person name="Maekelae M.R."/>
            <person name="Malavazi I."/>
            <person name="Melin P."/>
            <person name="Meyer V."/>
            <person name="Mielnichuk N."/>
            <person name="Miskei M."/>
            <person name="Molnar A.P."/>
            <person name="Mule G."/>
            <person name="Ngan C.Y."/>
            <person name="Orejas M."/>
            <person name="Orosz E."/>
            <person name="Ouedraogo J.P."/>
            <person name="Overkamp K.M."/>
            <person name="Park H.-S."/>
            <person name="Perrone G."/>
            <person name="Piumi F."/>
            <person name="Punt P.J."/>
            <person name="Ram A.F."/>
            <person name="Ramon A."/>
            <person name="Rauscher S."/>
            <person name="Record E."/>
            <person name="Riano-Pachon D.M."/>
            <person name="Robert V."/>
            <person name="Roehrig J."/>
            <person name="Ruller R."/>
            <person name="Salamov A."/>
            <person name="Salih N.S."/>
            <person name="Samson R.A."/>
            <person name="Sandor E."/>
            <person name="Sanguinetti M."/>
            <person name="Schuetze T."/>
            <person name="Sepcic K."/>
            <person name="Shelest E."/>
            <person name="Sherlock G."/>
            <person name="Sophianopoulou V."/>
            <person name="Squina F.M."/>
            <person name="Sun H."/>
            <person name="Susca A."/>
            <person name="Todd R.B."/>
            <person name="Tsang A."/>
            <person name="Unkles S.E."/>
            <person name="van de Wiele N."/>
            <person name="van Rossen-Uffink D."/>
            <person name="Oliveira J.V."/>
            <person name="Vesth T.C."/>
            <person name="Visser J."/>
            <person name="Yu J.-H."/>
            <person name="Zhou M."/>
            <person name="Andersen M.R."/>
            <person name="Archer D.B."/>
            <person name="Baker S.E."/>
            <person name="Benoit I."/>
            <person name="Brakhage A.A."/>
            <person name="Braus G.H."/>
            <person name="Fischer R."/>
            <person name="Frisvad J.C."/>
            <person name="Goldman G.H."/>
            <person name="Houbraken J."/>
            <person name="Oakley B."/>
            <person name="Pocsi I."/>
            <person name="Scazzocchio C."/>
            <person name="Seiboth B."/>
            <person name="vanKuyk P.A."/>
            <person name="Wortman J."/>
            <person name="Dyer P.S."/>
            <person name="Grigoriev I.V."/>
        </authorList>
    </citation>
    <scope>NUCLEOTIDE SEQUENCE [LARGE SCALE GENOMIC DNA]</scope>
    <source>
        <strain evidence="10">CBS 593.65</strain>
    </source>
</reference>